<evidence type="ECO:0000313" key="2">
    <source>
        <dbReference type="EMBL" id="EAY21472.1"/>
    </source>
</evidence>
<dbReference type="OrthoDB" id="267284at2759"/>
<dbReference type="Proteomes" id="UP000001542">
    <property type="component" value="Unassembled WGS sequence"/>
</dbReference>
<dbReference type="AlphaFoldDB" id="A2DDU6"/>
<dbReference type="InterPro" id="IPR008496">
    <property type="entry name" value="TMEM222/RTE1"/>
</dbReference>
<dbReference type="VEuPathDB" id="TrichDB:TVAG_199110"/>
<evidence type="ECO:0000256" key="1">
    <source>
        <dbReference type="SAM" id="Phobius"/>
    </source>
</evidence>
<dbReference type="RefSeq" id="XP_001582458.1">
    <property type="nucleotide sequence ID" value="XM_001582408.1"/>
</dbReference>
<dbReference type="STRING" id="5722.A2DDU6"/>
<keyword evidence="1" id="KW-0812">Transmembrane</keyword>
<evidence type="ECO:0008006" key="4">
    <source>
        <dbReference type="Google" id="ProtNLM"/>
    </source>
</evidence>
<sequence length="168" mass="19281">MEASTKMYRDSNQEDACSVVWTKLPLLSWICPAIGHVGVTDSHGIVYDFEGPYYIGKGNMLFGRPLYRWKIDIDPQQWDGALETVTERFSDINYNLFTSNCHYYAAAVLQEAGVIQIPPFFGSWINGATIQIIWGLILHSKPKSFSAFIKKWLPFIIILIFIIYFFVL</sequence>
<proteinExistence type="predicted"/>
<dbReference type="VEuPathDB" id="TrichDB:TVAGG3_0999630"/>
<dbReference type="InParanoid" id="A2DDU6"/>
<reference evidence="2" key="2">
    <citation type="journal article" date="2007" name="Science">
        <title>Draft genome sequence of the sexually transmitted pathogen Trichomonas vaginalis.</title>
        <authorList>
            <person name="Carlton J.M."/>
            <person name="Hirt R.P."/>
            <person name="Silva J.C."/>
            <person name="Delcher A.L."/>
            <person name="Schatz M."/>
            <person name="Zhao Q."/>
            <person name="Wortman J.R."/>
            <person name="Bidwell S.L."/>
            <person name="Alsmark U.C.M."/>
            <person name="Besteiro S."/>
            <person name="Sicheritz-Ponten T."/>
            <person name="Noel C.J."/>
            <person name="Dacks J.B."/>
            <person name="Foster P.G."/>
            <person name="Simillion C."/>
            <person name="Van de Peer Y."/>
            <person name="Miranda-Saavedra D."/>
            <person name="Barton G.J."/>
            <person name="Westrop G.D."/>
            <person name="Mueller S."/>
            <person name="Dessi D."/>
            <person name="Fiori P.L."/>
            <person name="Ren Q."/>
            <person name="Paulsen I."/>
            <person name="Zhang H."/>
            <person name="Bastida-Corcuera F.D."/>
            <person name="Simoes-Barbosa A."/>
            <person name="Brown M.T."/>
            <person name="Hayes R.D."/>
            <person name="Mukherjee M."/>
            <person name="Okumura C.Y."/>
            <person name="Schneider R."/>
            <person name="Smith A.J."/>
            <person name="Vanacova S."/>
            <person name="Villalvazo M."/>
            <person name="Haas B.J."/>
            <person name="Pertea M."/>
            <person name="Feldblyum T.V."/>
            <person name="Utterback T.R."/>
            <person name="Shu C.L."/>
            <person name="Osoegawa K."/>
            <person name="de Jong P.J."/>
            <person name="Hrdy I."/>
            <person name="Horvathova L."/>
            <person name="Zubacova Z."/>
            <person name="Dolezal P."/>
            <person name="Malik S.B."/>
            <person name="Logsdon J.M. Jr."/>
            <person name="Henze K."/>
            <person name="Gupta A."/>
            <person name="Wang C.C."/>
            <person name="Dunne R.L."/>
            <person name="Upcroft J.A."/>
            <person name="Upcroft P."/>
            <person name="White O."/>
            <person name="Salzberg S.L."/>
            <person name="Tang P."/>
            <person name="Chiu C.-H."/>
            <person name="Lee Y.-S."/>
            <person name="Embley T.M."/>
            <person name="Coombs G.H."/>
            <person name="Mottram J.C."/>
            <person name="Tachezy J."/>
            <person name="Fraser-Liggett C.M."/>
            <person name="Johnson P.J."/>
        </authorList>
    </citation>
    <scope>NUCLEOTIDE SEQUENCE [LARGE SCALE GENOMIC DNA]</scope>
    <source>
        <strain evidence="2">G3</strain>
    </source>
</reference>
<name>A2DDU6_TRIV3</name>
<dbReference type="OMA" id="WANEIHF"/>
<reference evidence="2" key="1">
    <citation type="submission" date="2006-10" db="EMBL/GenBank/DDBJ databases">
        <authorList>
            <person name="Amadeo P."/>
            <person name="Zhao Q."/>
            <person name="Wortman J."/>
            <person name="Fraser-Liggett C."/>
            <person name="Carlton J."/>
        </authorList>
    </citation>
    <scope>NUCLEOTIDE SEQUENCE</scope>
    <source>
        <strain evidence="2">G3</strain>
    </source>
</reference>
<dbReference type="KEGG" id="tva:5467020"/>
<accession>A2DDU6</accession>
<dbReference type="Pfam" id="PF05608">
    <property type="entry name" value="RTE1"/>
    <property type="match status" value="2"/>
</dbReference>
<dbReference type="PANTHER" id="PTHR20921:SF0">
    <property type="entry name" value="TRANSMEMBRANE PROTEIN 222"/>
    <property type="match status" value="1"/>
</dbReference>
<feature type="transmembrane region" description="Helical" evidence="1">
    <location>
        <begin position="148"/>
        <end position="167"/>
    </location>
</feature>
<dbReference type="PANTHER" id="PTHR20921">
    <property type="entry name" value="TRANSMEMBRANE PROTEIN 222"/>
    <property type="match status" value="1"/>
</dbReference>
<dbReference type="eggNOG" id="KOG3150">
    <property type="taxonomic scope" value="Eukaryota"/>
</dbReference>
<protein>
    <recommendedName>
        <fullName evidence="4">PPPDE domain-containing protein</fullName>
    </recommendedName>
</protein>
<keyword evidence="1" id="KW-0472">Membrane</keyword>
<keyword evidence="1" id="KW-1133">Transmembrane helix</keyword>
<dbReference type="EMBL" id="DS113190">
    <property type="protein sequence ID" value="EAY21472.1"/>
    <property type="molecule type" value="Genomic_DNA"/>
</dbReference>
<organism evidence="2 3">
    <name type="scientific">Trichomonas vaginalis (strain ATCC PRA-98 / G3)</name>
    <dbReference type="NCBI Taxonomy" id="412133"/>
    <lineage>
        <taxon>Eukaryota</taxon>
        <taxon>Metamonada</taxon>
        <taxon>Parabasalia</taxon>
        <taxon>Trichomonadida</taxon>
        <taxon>Trichomonadidae</taxon>
        <taxon>Trichomonas</taxon>
    </lineage>
</organism>
<keyword evidence="3" id="KW-1185">Reference proteome</keyword>
<gene>
    <name evidence="2" type="ORF">TVAG_199110</name>
</gene>
<evidence type="ECO:0000313" key="3">
    <source>
        <dbReference type="Proteomes" id="UP000001542"/>
    </source>
</evidence>